<accession>A0A409WHK5</accession>
<reference evidence="2 3" key="1">
    <citation type="journal article" date="2018" name="Evol. Lett.">
        <title>Horizontal gene cluster transfer increased hallucinogenic mushroom diversity.</title>
        <authorList>
            <person name="Reynolds H.T."/>
            <person name="Vijayakumar V."/>
            <person name="Gluck-Thaler E."/>
            <person name="Korotkin H.B."/>
            <person name="Matheny P.B."/>
            <person name="Slot J.C."/>
        </authorList>
    </citation>
    <scope>NUCLEOTIDE SEQUENCE [LARGE SCALE GENOMIC DNA]</scope>
    <source>
        <strain evidence="2 3">2629</strain>
    </source>
</reference>
<evidence type="ECO:0000313" key="2">
    <source>
        <dbReference type="EMBL" id="PPQ77910.1"/>
    </source>
</evidence>
<sequence>MRELRVSSSLKGHRARTSTSTNASPGAGSDKDHSNEFDDVIDDDDDDDAFNVSIFTSLEILMEKSIMHGLEIGFKAQREVDGYKGDYELESNEIKEVYRSFHGSDTDSEHEYEGFSTDEEGNEFSDIDEVFAVCEDDDEDDKEEHDFSGIEKDDEVDQRLLAAYIAPSQERFAYTMMAQVEEEPNKRDADQGLVNDEDDDSDSPLDCLFLGGIGFDLEPWSTRKERMPQALDAETTNIKLLLHLAQFADTDAPQQLARRFLKALKTPKKDRTQAQRFLWRKQEVLHDIWIRPPRKPSSNCLGSELLELVVDASNYGIGMVLHDIGWMGWKFRESDYIMFGGDGNINMCWAELTAVEVGVRTFIQNGYTNTKVYVYSDNDGVVKALECGRWGRQLLFNVVLGRIHSLCEEYGVQIIPRWISTHNNPADGISRGVYPGTDIIKLLNAKGMPPALDSPLKEILEPVYSFQD</sequence>
<feature type="region of interest" description="Disordered" evidence="1">
    <location>
        <begin position="182"/>
        <end position="203"/>
    </location>
</feature>
<feature type="compositionally biased region" description="Polar residues" evidence="1">
    <location>
        <begin position="1"/>
        <end position="10"/>
    </location>
</feature>
<comment type="caution">
    <text evidence="2">The sequence shown here is derived from an EMBL/GenBank/DDBJ whole genome shotgun (WGS) entry which is preliminary data.</text>
</comment>
<organism evidence="2 3">
    <name type="scientific">Panaeolus cyanescens</name>
    <dbReference type="NCBI Taxonomy" id="181874"/>
    <lineage>
        <taxon>Eukaryota</taxon>
        <taxon>Fungi</taxon>
        <taxon>Dikarya</taxon>
        <taxon>Basidiomycota</taxon>
        <taxon>Agaricomycotina</taxon>
        <taxon>Agaricomycetes</taxon>
        <taxon>Agaricomycetidae</taxon>
        <taxon>Agaricales</taxon>
        <taxon>Agaricineae</taxon>
        <taxon>Galeropsidaceae</taxon>
        <taxon>Panaeolus</taxon>
    </lineage>
</organism>
<dbReference type="InParanoid" id="A0A409WHK5"/>
<evidence type="ECO:0000313" key="3">
    <source>
        <dbReference type="Proteomes" id="UP000284842"/>
    </source>
</evidence>
<feature type="compositionally biased region" description="Acidic residues" evidence="1">
    <location>
        <begin position="37"/>
        <end position="46"/>
    </location>
</feature>
<dbReference type="AlphaFoldDB" id="A0A409WHK5"/>
<dbReference type="OrthoDB" id="3255824at2759"/>
<name>A0A409WHK5_9AGAR</name>
<protein>
    <submittedName>
        <fullName evidence="2">Uncharacterized protein</fullName>
    </submittedName>
</protein>
<evidence type="ECO:0000256" key="1">
    <source>
        <dbReference type="SAM" id="MobiDB-lite"/>
    </source>
</evidence>
<keyword evidence="3" id="KW-1185">Reference proteome</keyword>
<dbReference type="EMBL" id="NHTK01005483">
    <property type="protein sequence ID" value="PPQ77910.1"/>
    <property type="molecule type" value="Genomic_DNA"/>
</dbReference>
<feature type="region of interest" description="Disordered" evidence="1">
    <location>
        <begin position="1"/>
        <end position="46"/>
    </location>
</feature>
<dbReference type="Proteomes" id="UP000284842">
    <property type="component" value="Unassembled WGS sequence"/>
</dbReference>
<proteinExistence type="predicted"/>
<gene>
    <name evidence="2" type="ORF">CVT24_006136</name>
</gene>